<gene>
    <name evidence="3" type="ORF">C1T31_04175</name>
</gene>
<feature type="signal peptide" evidence="1">
    <location>
        <begin position="1"/>
        <end position="21"/>
    </location>
</feature>
<dbReference type="Proteomes" id="UP000236641">
    <property type="component" value="Unassembled WGS sequence"/>
</dbReference>
<dbReference type="InterPro" id="IPR041489">
    <property type="entry name" value="PDZ_6"/>
</dbReference>
<dbReference type="Pfam" id="PF17820">
    <property type="entry name" value="PDZ_6"/>
    <property type="match status" value="1"/>
</dbReference>
<comment type="caution">
    <text evidence="3">The sequence shown here is derived from an EMBL/GenBank/DDBJ whole genome shotgun (WGS) entry which is preliminary data.</text>
</comment>
<organism evidence="3 4">
    <name type="scientific">Hanstruepera neustonica</name>
    <dbReference type="NCBI Taxonomy" id="1445657"/>
    <lineage>
        <taxon>Bacteria</taxon>
        <taxon>Pseudomonadati</taxon>
        <taxon>Bacteroidota</taxon>
        <taxon>Flavobacteriia</taxon>
        <taxon>Flavobacteriales</taxon>
        <taxon>Flavobacteriaceae</taxon>
        <taxon>Hanstruepera</taxon>
    </lineage>
</organism>
<keyword evidence="1" id="KW-0732">Signal</keyword>
<evidence type="ECO:0000313" key="3">
    <source>
        <dbReference type="EMBL" id="PNQ75334.1"/>
    </source>
</evidence>
<proteinExistence type="predicted"/>
<evidence type="ECO:0000256" key="1">
    <source>
        <dbReference type="SAM" id="SignalP"/>
    </source>
</evidence>
<dbReference type="EMBL" id="POWF01000001">
    <property type="protein sequence ID" value="PNQ75334.1"/>
    <property type="molecule type" value="Genomic_DNA"/>
</dbReference>
<dbReference type="RefSeq" id="WP_103051179.1">
    <property type="nucleotide sequence ID" value="NZ_POWF01000001.1"/>
</dbReference>
<name>A0A2K1E4X4_9FLAO</name>
<dbReference type="OrthoDB" id="3521766at2"/>
<protein>
    <submittedName>
        <fullName evidence="3">Signaling protein</fullName>
    </submittedName>
</protein>
<dbReference type="InterPro" id="IPR001478">
    <property type="entry name" value="PDZ"/>
</dbReference>
<reference evidence="3 4" key="1">
    <citation type="submission" date="2018-01" db="EMBL/GenBank/DDBJ databases">
        <title>The draft genome of Hanstruepera neustonica JCM19743.</title>
        <authorList>
            <person name="He R.-H."/>
            <person name="Du Z.-J."/>
        </authorList>
    </citation>
    <scope>NUCLEOTIDE SEQUENCE [LARGE SCALE GENOMIC DNA]</scope>
    <source>
        <strain evidence="3 4">JCM19743</strain>
    </source>
</reference>
<evidence type="ECO:0000313" key="4">
    <source>
        <dbReference type="Proteomes" id="UP000236641"/>
    </source>
</evidence>
<dbReference type="AlphaFoldDB" id="A0A2K1E4X4"/>
<feature type="domain" description="PDZ" evidence="2">
    <location>
        <begin position="378"/>
        <end position="418"/>
    </location>
</feature>
<sequence>MRFSKLILAIYCLLWTCSVFSQDSKFYIQGNASSDKIDFQLINNLIILPVVVNDVELSFILDSGVTKPILFNILDGFEVLNKQSQETIFLKGLGEGEVVEAVKSENNIMQIGDAIKFNQTIFAVYNTGLDYSPKLGIPIHGIIGYDLFKDFVVEINYSRKHIKLTKHDSYKKKLCNKCEKHDLRFYNNKPYLNAVVTIEEKEIPINVLIDTGASDALWLFEDESKDIVSTDNYFEDFLGYGLSGSLYGKRSKVDVLAIGSYEFSESLVAFPVGASIETLKRIKDRNGTIGAEILKRFHVIFDYKNSHVIFRKNASFNKDFNYNKSGIDLEHNGFRVVKDYYYTLDNGRLQFNTDVTEHITNIPSSENYRLNVKPAFEVVKIRENSPAKKIGIELGDIILEVNGKDVKDHTLQEVIEIFSGKDGKKIRLLIERQQKIFEYTFRLKDMLN</sequence>
<evidence type="ECO:0000259" key="2">
    <source>
        <dbReference type="PROSITE" id="PS50106"/>
    </source>
</evidence>
<dbReference type="InterPro" id="IPR021109">
    <property type="entry name" value="Peptidase_aspartic_dom_sf"/>
</dbReference>
<dbReference type="SMART" id="SM00228">
    <property type="entry name" value="PDZ"/>
    <property type="match status" value="1"/>
</dbReference>
<dbReference type="Gene3D" id="2.30.42.10">
    <property type="match status" value="1"/>
</dbReference>
<dbReference type="SUPFAM" id="SSF50156">
    <property type="entry name" value="PDZ domain-like"/>
    <property type="match status" value="1"/>
</dbReference>
<dbReference type="InterPro" id="IPR036034">
    <property type="entry name" value="PDZ_sf"/>
</dbReference>
<feature type="chain" id="PRO_5014375705" evidence="1">
    <location>
        <begin position="22"/>
        <end position="448"/>
    </location>
</feature>
<accession>A0A2K1E4X4</accession>
<dbReference type="Gene3D" id="2.40.70.10">
    <property type="entry name" value="Acid Proteases"/>
    <property type="match status" value="1"/>
</dbReference>
<keyword evidence="4" id="KW-1185">Reference proteome</keyword>
<dbReference type="PROSITE" id="PS50106">
    <property type="entry name" value="PDZ"/>
    <property type="match status" value="1"/>
</dbReference>